<dbReference type="HAMAP" id="MF_00997">
    <property type="entry name" value="Protease_BepA"/>
    <property type="match status" value="1"/>
</dbReference>
<name>A0A272EQ39_9RHOO</name>
<evidence type="ECO:0000256" key="8">
    <source>
        <dbReference type="ARBA" id="ARBA00023049"/>
    </source>
</evidence>
<evidence type="ECO:0000313" key="13">
    <source>
        <dbReference type="Proteomes" id="UP000623509"/>
    </source>
</evidence>
<dbReference type="InterPro" id="IPR001915">
    <property type="entry name" value="Peptidase_M48"/>
</dbReference>
<reference evidence="11 12" key="2">
    <citation type="submission" date="2017-07" db="EMBL/GenBank/DDBJ databases">
        <title>Candidatus Dactylopiibacterium carminicum, a nitrogen-fixing symbiont of the cochineal insect Dactylopius coccus and Dactylopius opuntiae (Hemiptera: Coccoidea: Dactylopiidae).</title>
        <authorList>
            <person name="Vera A."/>
        </authorList>
    </citation>
    <scope>NUCLEOTIDE SEQUENCE [LARGE SCALE GENOMIC DNA]</scope>
    <source>
        <strain evidence="11 12">NFDCM</strain>
    </source>
</reference>
<evidence type="ECO:0000256" key="1">
    <source>
        <dbReference type="ARBA" id="ARBA00001947"/>
    </source>
</evidence>
<sequence>MALAAVFHCAPGRGSIIASMIRPSFLRRLLALILIGVLTLQGAAAQLPDLGHTAQSSLSPAEEERIAEEILRQVRFQEPSYVNDPEAEEYLADIGQRLARAGSLDGRFRFFVLRDPTVNAFAMPGGVIGFHTGLIITSRTESELASVMAHEMTHVSQHHLARMLSSQGTNTALALASILAAVLIGRNSANVGSAVLAGGQAALIQNQLSYSRDYEREADRLGLQMLAGAGFDPQGMPDFFARMYAQTRSLENNASSYLSTHPLTQDRIADAGERVRQIGARPQASPIDYHLMRARIEVVQLGARTAIERYLAQQDKTPTARAATLYGLARAYLADHQPDKAAQQLPELQTLGFGSSFLVTLAADVAIAQGRYAEAARLCGEARARFPLRPSLQYCEAEAWLAGNDGEAALRVVDPSLRTLNQDYRLYALQARANTLLGRSTETHRAQAEVYALQGDYTGAIDQLELAQKAGGGDHIAQAAMDARLREMRRLNACKKTRKAIFREQNSGKPSRGTRCAWLEVPATHPAYQEGPCQHAEWRPTACVGR</sequence>
<dbReference type="Proteomes" id="UP000216107">
    <property type="component" value="Unassembled WGS sequence"/>
</dbReference>
<keyword evidence="3" id="KW-0479">Metal-binding</keyword>
<dbReference type="InterPro" id="IPR011990">
    <property type="entry name" value="TPR-like_helical_dom_sf"/>
</dbReference>
<keyword evidence="5" id="KW-0574">Periplasm</keyword>
<evidence type="ECO:0000259" key="9">
    <source>
        <dbReference type="Pfam" id="PF01435"/>
    </source>
</evidence>
<dbReference type="Pfam" id="PF01435">
    <property type="entry name" value="Peptidase_M48"/>
    <property type="match status" value="1"/>
</dbReference>
<comment type="caution">
    <text evidence="11">The sequence shown here is derived from an EMBL/GenBank/DDBJ whole genome shotgun (WGS) entry which is preliminary data.</text>
</comment>
<evidence type="ECO:0000256" key="4">
    <source>
        <dbReference type="ARBA" id="ARBA00022729"/>
    </source>
</evidence>
<dbReference type="SUPFAM" id="SSF48452">
    <property type="entry name" value="TPR-like"/>
    <property type="match status" value="1"/>
</dbReference>
<accession>A0A272EQ39</accession>
<dbReference type="Proteomes" id="UP000623509">
    <property type="component" value="Unassembled WGS sequence"/>
</dbReference>
<keyword evidence="6" id="KW-0378">Hydrolase</keyword>
<keyword evidence="7" id="KW-0862">Zinc</keyword>
<dbReference type="Gene3D" id="3.30.2010.10">
    <property type="entry name" value="Metalloproteases ('zincins'), catalytic domain"/>
    <property type="match status" value="1"/>
</dbReference>
<dbReference type="EMBL" id="NMRN01000046">
    <property type="protein sequence ID" value="PAS92156.1"/>
    <property type="molecule type" value="Genomic_DNA"/>
</dbReference>
<feature type="domain" description="Peptidase M48" evidence="9">
    <location>
        <begin position="87"/>
        <end position="273"/>
    </location>
</feature>
<dbReference type="EMBL" id="MDUX01000050">
    <property type="protein sequence ID" value="KAF7598409.1"/>
    <property type="molecule type" value="Genomic_DNA"/>
</dbReference>
<protein>
    <submittedName>
        <fullName evidence="11">Peptidase M48</fullName>
    </submittedName>
</protein>
<dbReference type="GO" id="GO:0016020">
    <property type="term" value="C:membrane"/>
    <property type="evidence" value="ECO:0007669"/>
    <property type="project" value="InterPro"/>
</dbReference>
<organism evidence="11 12">
    <name type="scientific">Candidatus Dactylopiibacterium carminicum</name>
    <dbReference type="NCBI Taxonomy" id="857335"/>
    <lineage>
        <taxon>Bacteria</taxon>
        <taxon>Pseudomonadati</taxon>
        <taxon>Pseudomonadota</taxon>
        <taxon>Betaproteobacteria</taxon>
        <taxon>Rhodocyclales</taxon>
        <taxon>Rhodocyclaceae</taxon>
        <taxon>Candidatus Dactylopiibacterium</taxon>
    </lineage>
</organism>
<keyword evidence="8" id="KW-0482">Metalloprotease</keyword>
<reference evidence="10 13" key="1">
    <citation type="submission" date="2016-08" db="EMBL/GenBank/DDBJ databases">
        <title>Candidatus Dactylopiibacterium carminicum genome sequence.</title>
        <authorList>
            <person name="Ramirez-Puebla S.T."/>
            <person name="Ormeno-Orrillo E."/>
            <person name="Vera-Ponce De Leon A."/>
            <person name="Luis L."/>
            <person name="Sanchez-Flores A."/>
            <person name="Monica R."/>
            <person name="Martinez-Romero E."/>
        </authorList>
    </citation>
    <scope>NUCLEOTIDE SEQUENCE [LARGE SCALE GENOMIC DNA]</scope>
    <source>
        <strain evidence="10">END1</strain>
    </source>
</reference>
<gene>
    <name evidence="10" type="ORF">BGI27_13535</name>
    <name evidence="11" type="ORF">CGU29_12905</name>
</gene>
<dbReference type="GO" id="GO:0004222">
    <property type="term" value="F:metalloendopeptidase activity"/>
    <property type="evidence" value="ECO:0007669"/>
    <property type="project" value="InterPro"/>
</dbReference>
<evidence type="ECO:0000256" key="2">
    <source>
        <dbReference type="ARBA" id="ARBA00022670"/>
    </source>
</evidence>
<dbReference type="GO" id="GO:0051603">
    <property type="term" value="P:proteolysis involved in protein catabolic process"/>
    <property type="evidence" value="ECO:0007669"/>
    <property type="project" value="TreeGrafter"/>
</dbReference>
<dbReference type="GO" id="GO:0046872">
    <property type="term" value="F:metal ion binding"/>
    <property type="evidence" value="ECO:0007669"/>
    <property type="project" value="UniProtKB-KW"/>
</dbReference>
<keyword evidence="13" id="KW-1185">Reference proteome</keyword>
<keyword evidence="4" id="KW-0732">Signal</keyword>
<evidence type="ECO:0000256" key="7">
    <source>
        <dbReference type="ARBA" id="ARBA00022833"/>
    </source>
</evidence>
<evidence type="ECO:0000313" key="12">
    <source>
        <dbReference type="Proteomes" id="UP000216107"/>
    </source>
</evidence>
<evidence type="ECO:0000313" key="11">
    <source>
        <dbReference type="EMBL" id="PAS92156.1"/>
    </source>
</evidence>
<dbReference type="PANTHER" id="PTHR22726:SF1">
    <property type="entry name" value="METALLOENDOPEPTIDASE OMA1, MITOCHONDRIAL"/>
    <property type="match status" value="1"/>
</dbReference>
<dbReference type="AlphaFoldDB" id="A0A272EQ39"/>
<dbReference type="InterPro" id="IPR030873">
    <property type="entry name" value="Protease_BepA"/>
</dbReference>
<evidence type="ECO:0000256" key="5">
    <source>
        <dbReference type="ARBA" id="ARBA00022764"/>
    </source>
</evidence>
<dbReference type="Gene3D" id="1.25.40.10">
    <property type="entry name" value="Tetratricopeptide repeat domain"/>
    <property type="match status" value="1"/>
</dbReference>
<proteinExistence type="inferred from homology"/>
<comment type="cofactor">
    <cofactor evidence="1">
        <name>Zn(2+)</name>
        <dbReference type="ChEBI" id="CHEBI:29105"/>
    </cofactor>
</comment>
<dbReference type="InterPro" id="IPR051156">
    <property type="entry name" value="Mito/Outer_Membr_Metalloprot"/>
</dbReference>
<keyword evidence="2" id="KW-0645">Protease</keyword>
<evidence type="ECO:0000256" key="3">
    <source>
        <dbReference type="ARBA" id="ARBA00022723"/>
    </source>
</evidence>
<evidence type="ECO:0000256" key="6">
    <source>
        <dbReference type="ARBA" id="ARBA00022801"/>
    </source>
</evidence>
<evidence type="ECO:0000313" key="10">
    <source>
        <dbReference type="EMBL" id="KAF7598409.1"/>
    </source>
</evidence>
<dbReference type="PANTHER" id="PTHR22726">
    <property type="entry name" value="METALLOENDOPEPTIDASE OMA1"/>
    <property type="match status" value="1"/>
</dbReference>